<protein>
    <submittedName>
        <fullName evidence="2">Uncharacterized protein</fullName>
    </submittedName>
</protein>
<dbReference type="EMBL" id="JABBFX010000002">
    <property type="protein sequence ID" value="NML45802.1"/>
    <property type="molecule type" value="Genomic_DNA"/>
</dbReference>
<reference evidence="2 3" key="1">
    <citation type="submission" date="2020-04" db="EMBL/GenBank/DDBJ databases">
        <title>Ramlibacter sp. G-1-2-2 isolated from soil.</title>
        <authorList>
            <person name="Dahal R.H."/>
        </authorList>
    </citation>
    <scope>NUCLEOTIDE SEQUENCE [LARGE SCALE GENOMIC DNA]</scope>
    <source>
        <strain evidence="2 3">G-1-2-2</strain>
    </source>
</reference>
<evidence type="ECO:0000313" key="3">
    <source>
        <dbReference type="Proteomes" id="UP000541185"/>
    </source>
</evidence>
<evidence type="ECO:0000313" key="2">
    <source>
        <dbReference type="EMBL" id="NML45802.1"/>
    </source>
</evidence>
<dbReference type="AlphaFoldDB" id="A0A848H7B0"/>
<gene>
    <name evidence="2" type="ORF">HHL11_18790</name>
</gene>
<comment type="caution">
    <text evidence="2">The sequence shown here is derived from an EMBL/GenBank/DDBJ whole genome shotgun (WGS) entry which is preliminary data.</text>
</comment>
<accession>A0A848H7B0</accession>
<proteinExistence type="predicted"/>
<organism evidence="2 3">
    <name type="scientific">Ramlibacter agri</name>
    <dbReference type="NCBI Taxonomy" id="2728837"/>
    <lineage>
        <taxon>Bacteria</taxon>
        <taxon>Pseudomonadati</taxon>
        <taxon>Pseudomonadota</taxon>
        <taxon>Betaproteobacteria</taxon>
        <taxon>Burkholderiales</taxon>
        <taxon>Comamonadaceae</taxon>
        <taxon>Ramlibacter</taxon>
    </lineage>
</organism>
<feature type="chain" id="PRO_5032324696" evidence="1">
    <location>
        <begin position="22"/>
        <end position="404"/>
    </location>
</feature>
<evidence type="ECO:0000256" key="1">
    <source>
        <dbReference type="SAM" id="SignalP"/>
    </source>
</evidence>
<dbReference type="RefSeq" id="WP_169420119.1">
    <property type="nucleotide sequence ID" value="NZ_JABBFX010000002.1"/>
</dbReference>
<name>A0A848H7B0_9BURK</name>
<sequence length="404" mass="42676">MAFFRQVARVVAMALFCVCLATCGGGGGGGGGGGSETSGGAASPGGGTPAANTFDAVSVSLVSPKSIQRQYEQMEGSEDIKVYVQGTGDIQQLNGKTLYAIVEDPDFITGGNAYVELGTQSVPGSNALIHLSAGRTDKSGHFQGELKLHACLDPRCATELAGSPLRVPYDITVLPGLTLSPQEISLTVPFGELPALQSVEASLPVNRSEWSAYPNLIYQSLVPPHEMQLVTADTAPDKGRVTFQLLPAPPGNYQEVIAVTALVPTAQPRLFASQRQFITVTYTVTPNPAVDYVFYPAAVTFTVPAGSASERQLRVETYNEGISSGGRAPGVEYLSNPPEAAGHPFVHRWWSDSVGYAIPCGYPTGSSEQTCLPPGIYTARVKVSYMKGAEEIIAYWPVTLNITP</sequence>
<feature type="signal peptide" evidence="1">
    <location>
        <begin position="1"/>
        <end position="21"/>
    </location>
</feature>
<keyword evidence="3" id="KW-1185">Reference proteome</keyword>
<keyword evidence="1" id="KW-0732">Signal</keyword>
<dbReference type="Proteomes" id="UP000541185">
    <property type="component" value="Unassembled WGS sequence"/>
</dbReference>